<dbReference type="InterPro" id="IPR001810">
    <property type="entry name" value="F-box_dom"/>
</dbReference>
<dbReference type="InterPro" id="IPR036047">
    <property type="entry name" value="F-box-like_dom_sf"/>
</dbReference>
<accession>A0ABD2ZGW8</accession>
<keyword evidence="4" id="KW-1185">Reference proteome</keyword>
<dbReference type="Pfam" id="PF00646">
    <property type="entry name" value="F-box"/>
    <property type="match status" value="1"/>
</dbReference>
<name>A0ABD2ZGW8_9GENT</name>
<evidence type="ECO:0000259" key="1">
    <source>
        <dbReference type="Pfam" id="PF00646"/>
    </source>
</evidence>
<feature type="domain" description="F-box" evidence="1">
    <location>
        <begin position="14"/>
        <end position="49"/>
    </location>
</feature>
<sequence length="324" mass="37267">MKRQRSSSSGKDRISELTDEILASIVSLLTMKEAGRTSVVSRRWIEMWKFYNGDLDFDGSSTLARYAREGNMGGAGIAWYRSWVDQVLNSHKGLEIEKFKVRYGLEKRHKDDIDRWINFPSSLLSPLAVSNLSNLTRLCLASVDITEDGIAYFLANCSSLQKLIVRCAISLVNLKIYSHSLRFLEYVLETLSQHPLLLSQVKILTLDLTFMFKIAEWARCERLFDFRDEDERKTWGLEKHFQPTLKIVEFVGWHGLEVDSELAMFIIEHAVLQKVILNPCNPRAFEELLPSIEAEEEEEIGELARERARQLGKRLPPGVELVIM</sequence>
<dbReference type="InterPro" id="IPR032675">
    <property type="entry name" value="LRR_dom_sf"/>
</dbReference>
<dbReference type="SUPFAM" id="SSF52047">
    <property type="entry name" value="RNI-like"/>
    <property type="match status" value="1"/>
</dbReference>
<organism evidence="3 4">
    <name type="scientific">Cinchona calisaya</name>
    <dbReference type="NCBI Taxonomy" id="153742"/>
    <lineage>
        <taxon>Eukaryota</taxon>
        <taxon>Viridiplantae</taxon>
        <taxon>Streptophyta</taxon>
        <taxon>Embryophyta</taxon>
        <taxon>Tracheophyta</taxon>
        <taxon>Spermatophyta</taxon>
        <taxon>Magnoliopsida</taxon>
        <taxon>eudicotyledons</taxon>
        <taxon>Gunneridae</taxon>
        <taxon>Pentapetalae</taxon>
        <taxon>asterids</taxon>
        <taxon>lamiids</taxon>
        <taxon>Gentianales</taxon>
        <taxon>Rubiaceae</taxon>
        <taxon>Cinchonoideae</taxon>
        <taxon>Cinchoneae</taxon>
        <taxon>Cinchona</taxon>
    </lineage>
</organism>
<dbReference type="PANTHER" id="PTHR34145">
    <property type="entry name" value="OS02G0105600 PROTEIN"/>
    <property type="match status" value="1"/>
</dbReference>
<evidence type="ECO:0000313" key="4">
    <source>
        <dbReference type="Proteomes" id="UP001630127"/>
    </source>
</evidence>
<proteinExistence type="predicted"/>
<gene>
    <name evidence="3" type="ORF">ACH5RR_021286</name>
</gene>
<feature type="domain" description="F-box/LRR-repeat protein 15/At3g58940/PEG3-like LRR" evidence="2">
    <location>
        <begin position="129"/>
        <end position="186"/>
    </location>
</feature>
<dbReference type="Proteomes" id="UP001630127">
    <property type="component" value="Unassembled WGS sequence"/>
</dbReference>
<dbReference type="Gene3D" id="3.80.10.10">
    <property type="entry name" value="Ribonuclease Inhibitor"/>
    <property type="match status" value="1"/>
</dbReference>
<evidence type="ECO:0000259" key="2">
    <source>
        <dbReference type="Pfam" id="PF24758"/>
    </source>
</evidence>
<protein>
    <submittedName>
        <fullName evidence="3">Uncharacterized protein</fullName>
    </submittedName>
</protein>
<dbReference type="Pfam" id="PF24758">
    <property type="entry name" value="LRR_At5g56370"/>
    <property type="match status" value="1"/>
</dbReference>
<evidence type="ECO:0000313" key="3">
    <source>
        <dbReference type="EMBL" id="KAL3518697.1"/>
    </source>
</evidence>
<comment type="caution">
    <text evidence="3">The sequence shown here is derived from an EMBL/GenBank/DDBJ whole genome shotgun (WGS) entry which is preliminary data.</text>
</comment>
<dbReference type="EMBL" id="JBJUIK010000009">
    <property type="protein sequence ID" value="KAL3518697.1"/>
    <property type="molecule type" value="Genomic_DNA"/>
</dbReference>
<dbReference type="Gene3D" id="1.20.1280.50">
    <property type="match status" value="1"/>
</dbReference>
<reference evidence="3 4" key="1">
    <citation type="submission" date="2024-11" db="EMBL/GenBank/DDBJ databases">
        <title>A near-complete genome assembly of Cinchona calisaya.</title>
        <authorList>
            <person name="Lian D.C."/>
            <person name="Zhao X.W."/>
            <person name="Wei L."/>
        </authorList>
    </citation>
    <scope>NUCLEOTIDE SEQUENCE [LARGE SCALE GENOMIC DNA]</scope>
    <source>
        <tissue evidence="3">Nenye</tissue>
    </source>
</reference>
<dbReference type="SUPFAM" id="SSF81383">
    <property type="entry name" value="F-box domain"/>
    <property type="match status" value="1"/>
</dbReference>
<dbReference type="PANTHER" id="PTHR34145:SF68">
    <property type="entry name" value="FBD DOMAIN-CONTAINING PROTEIN"/>
    <property type="match status" value="1"/>
</dbReference>
<dbReference type="InterPro" id="IPR053772">
    <property type="entry name" value="At1g61320/At1g61330-like"/>
</dbReference>
<dbReference type="AlphaFoldDB" id="A0ABD2ZGW8"/>
<dbReference type="InterPro" id="IPR055411">
    <property type="entry name" value="LRR_FXL15/At3g58940/PEG3-like"/>
</dbReference>